<reference evidence="2" key="1">
    <citation type="submission" date="2018-05" db="EMBL/GenBank/DDBJ databases">
        <authorList>
            <person name="Lanie J.A."/>
            <person name="Ng W.-L."/>
            <person name="Kazmierczak K.M."/>
            <person name="Andrzejewski T.M."/>
            <person name="Davidsen T.M."/>
            <person name="Wayne K.J."/>
            <person name="Tettelin H."/>
            <person name="Glass J.I."/>
            <person name="Rusch D."/>
            <person name="Podicherti R."/>
            <person name="Tsui H.-C.T."/>
            <person name="Winkler M.E."/>
        </authorList>
    </citation>
    <scope>NUCLEOTIDE SEQUENCE</scope>
</reference>
<gene>
    <name evidence="2" type="ORF">METZ01_LOCUS145015</name>
</gene>
<proteinExistence type="predicted"/>
<dbReference type="AlphaFoldDB" id="A0A381ZT82"/>
<dbReference type="InterPro" id="IPR013815">
    <property type="entry name" value="ATP_grasp_subdomain_1"/>
</dbReference>
<accession>A0A381ZT82</accession>
<dbReference type="GO" id="GO:0016301">
    <property type="term" value="F:kinase activity"/>
    <property type="evidence" value="ECO:0007669"/>
    <property type="project" value="InterPro"/>
</dbReference>
<sequence length="743" mass="84045">NAGLKLTEYIRNKDSDMPIVLQSTNSEFDQVVKKINASFIHKNSPTLLQDLEDFIVNNFGFGDFVFRDRKGKEISRANDLKKFQKILRKIPSNSLEYHASKNHFSNWLAVRGEFNIASNLRPVKIRDFNNINDLRKVIIDEIEAGRHARSEGRVVQYSDDVKDENINFVRLSTGSLGGKARGLAFAINLLNETSLNDKFANINIRVPKVAVIGTDEFDYFMNENKLWKIAFAKDKSDKSIINAFLKGSLSKKIKSTLSKYLSNIKNPIAVRSSSLLEDSQYQPLAGMYATYMLPNADQSKSIRLEELIKAIKLVYASTYLKEPKSLIEGSVHRHEEEKMAIIIMELIGKKHEHRFYPSISGLAQSFNYYPVSYMKRKEGVVYLALGLGRTIAEGEKSLRFSPKYPGIIPQYYSVRSTISNSQNQFYALDLKKGMKQLKGGLSENTSIFDLDTAEKDRELDWAASVVTKADNVVKDSLRHDGTRVITFPSVLKWKTAPLPELLMDLLALGESSLGCPVEIEFAVNLFNQEDKMNEFCLLQIKPMVVGGLDRIQEFDSIQKQNILCRSNIALGNGVIDNIRNIIIVNPKTFDAGKTKLIAKQIEKINEKMIDKEKYVLIGPGRWGSADPWLGIPVDWDQISNAKVIVEYGMKSFPVDPSFGSHFFQNVTSMRIGYFTLNHKNKSDSLDLKWINSQSTKQKTKFIKWIQLEKPLTITIDGQTGDGNIIKPLGPVKESMDEQETSGI</sequence>
<dbReference type="InterPro" id="IPR002192">
    <property type="entry name" value="PPDK_AMP/ATP-bd"/>
</dbReference>
<evidence type="ECO:0000313" key="2">
    <source>
        <dbReference type="EMBL" id="SVA92161.1"/>
    </source>
</evidence>
<organism evidence="2">
    <name type="scientific">marine metagenome</name>
    <dbReference type="NCBI Taxonomy" id="408172"/>
    <lineage>
        <taxon>unclassified sequences</taxon>
        <taxon>metagenomes</taxon>
        <taxon>ecological metagenomes</taxon>
    </lineage>
</organism>
<dbReference type="Pfam" id="PF01326">
    <property type="entry name" value="PPDK_N"/>
    <property type="match status" value="1"/>
</dbReference>
<dbReference type="EMBL" id="UINC01022473">
    <property type="protein sequence ID" value="SVA92161.1"/>
    <property type="molecule type" value="Genomic_DNA"/>
</dbReference>
<feature type="domain" description="Pyruvate phosphate dikinase AMP/ATP-binding" evidence="1">
    <location>
        <begin position="175"/>
        <end position="545"/>
    </location>
</feature>
<feature type="non-terminal residue" evidence="2">
    <location>
        <position position="1"/>
    </location>
</feature>
<name>A0A381ZT82_9ZZZZ</name>
<dbReference type="GO" id="GO:0005524">
    <property type="term" value="F:ATP binding"/>
    <property type="evidence" value="ECO:0007669"/>
    <property type="project" value="InterPro"/>
</dbReference>
<protein>
    <recommendedName>
        <fullName evidence="1">Pyruvate phosphate dikinase AMP/ATP-binding domain-containing protein</fullName>
    </recommendedName>
</protein>
<evidence type="ECO:0000259" key="1">
    <source>
        <dbReference type="Pfam" id="PF01326"/>
    </source>
</evidence>
<dbReference type="SUPFAM" id="SSF56059">
    <property type="entry name" value="Glutathione synthetase ATP-binding domain-like"/>
    <property type="match status" value="1"/>
</dbReference>
<dbReference type="Gene3D" id="3.30.1490.20">
    <property type="entry name" value="ATP-grasp fold, A domain"/>
    <property type="match status" value="1"/>
</dbReference>